<evidence type="ECO:0000256" key="1">
    <source>
        <dbReference type="SAM" id="MobiDB-lite"/>
    </source>
</evidence>
<sequence>MDGSNDTLTKEEYEALVSEKDASSTDHNSLAIHKGSQGATGAGEQIQGPLSEDAELYVAEAGRHSKKRKIGKVIKDADEIDPTSEVTKTVAPTTKKITSKTKKAKKAIKLSFDVD</sequence>
<evidence type="ECO:0000313" key="3">
    <source>
        <dbReference type="EMBL" id="KAF2759128.1"/>
    </source>
</evidence>
<feature type="region of interest" description="Disordered" evidence="1">
    <location>
        <begin position="1"/>
        <end position="46"/>
    </location>
</feature>
<dbReference type="AlphaFoldDB" id="A0A6A6W8B7"/>
<dbReference type="OrthoDB" id="5388322at2759"/>
<dbReference type="RefSeq" id="XP_033601579.1">
    <property type="nucleotide sequence ID" value="XM_033743780.1"/>
</dbReference>
<dbReference type="EMBL" id="ML996570">
    <property type="protein sequence ID" value="KAF2759128.1"/>
    <property type="molecule type" value="Genomic_DNA"/>
</dbReference>
<feature type="compositionally biased region" description="Basic and acidic residues" evidence="1">
    <location>
        <begin position="8"/>
        <end position="24"/>
    </location>
</feature>
<dbReference type="GeneID" id="54484834"/>
<feature type="domain" description="DUF4604" evidence="2">
    <location>
        <begin position="4"/>
        <end position="115"/>
    </location>
</feature>
<name>A0A6A6W8B7_9PEZI</name>
<evidence type="ECO:0000313" key="4">
    <source>
        <dbReference type="Proteomes" id="UP000799437"/>
    </source>
</evidence>
<keyword evidence="4" id="KW-1185">Reference proteome</keyword>
<proteinExistence type="predicted"/>
<dbReference type="Proteomes" id="UP000799437">
    <property type="component" value="Unassembled WGS sequence"/>
</dbReference>
<protein>
    <recommendedName>
        <fullName evidence="2">DUF4604 domain-containing protein</fullName>
    </recommendedName>
</protein>
<dbReference type="InterPro" id="IPR027911">
    <property type="entry name" value="DUF4604"/>
</dbReference>
<reference evidence="3" key="1">
    <citation type="journal article" date="2020" name="Stud. Mycol.">
        <title>101 Dothideomycetes genomes: a test case for predicting lifestyles and emergence of pathogens.</title>
        <authorList>
            <person name="Haridas S."/>
            <person name="Albert R."/>
            <person name="Binder M."/>
            <person name="Bloem J."/>
            <person name="Labutti K."/>
            <person name="Salamov A."/>
            <person name="Andreopoulos B."/>
            <person name="Baker S."/>
            <person name="Barry K."/>
            <person name="Bills G."/>
            <person name="Bluhm B."/>
            <person name="Cannon C."/>
            <person name="Castanera R."/>
            <person name="Culley D."/>
            <person name="Daum C."/>
            <person name="Ezra D."/>
            <person name="Gonzalez J."/>
            <person name="Henrissat B."/>
            <person name="Kuo A."/>
            <person name="Liang C."/>
            <person name="Lipzen A."/>
            <person name="Lutzoni F."/>
            <person name="Magnuson J."/>
            <person name="Mondo S."/>
            <person name="Nolan M."/>
            <person name="Ohm R."/>
            <person name="Pangilinan J."/>
            <person name="Park H.-J."/>
            <person name="Ramirez L."/>
            <person name="Alfaro M."/>
            <person name="Sun H."/>
            <person name="Tritt A."/>
            <person name="Yoshinaga Y."/>
            <person name="Zwiers L.-H."/>
            <person name="Turgeon B."/>
            <person name="Goodwin S."/>
            <person name="Spatafora J."/>
            <person name="Crous P."/>
            <person name="Grigoriev I."/>
        </authorList>
    </citation>
    <scope>NUCLEOTIDE SEQUENCE</scope>
    <source>
        <strain evidence="3">CBS 121739</strain>
    </source>
</reference>
<accession>A0A6A6W8B7</accession>
<evidence type="ECO:0000259" key="2">
    <source>
        <dbReference type="Pfam" id="PF15377"/>
    </source>
</evidence>
<organism evidence="3 4">
    <name type="scientific">Pseudovirgaria hyperparasitica</name>
    <dbReference type="NCBI Taxonomy" id="470096"/>
    <lineage>
        <taxon>Eukaryota</taxon>
        <taxon>Fungi</taxon>
        <taxon>Dikarya</taxon>
        <taxon>Ascomycota</taxon>
        <taxon>Pezizomycotina</taxon>
        <taxon>Dothideomycetes</taxon>
        <taxon>Dothideomycetes incertae sedis</taxon>
        <taxon>Acrospermales</taxon>
        <taxon>Acrospermaceae</taxon>
        <taxon>Pseudovirgaria</taxon>
    </lineage>
</organism>
<gene>
    <name evidence="3" type="ORF">EJ05DRAFT_475356</name>
</gene>
<dbReference type="Pfam" id="PF15377">
    <property type="entry name" value="DUF4604"/>
    <property type="match status" value="1"/>
</dbReference>